<evidence type="ECO:0000313" key="2">
    <source>
        <dbReference type="EMBL" id="EYC50616.1"/>
    </source>
</evidence>
<gene>
    <name evidence="2" type="ORF">AZ34_05780</name>
</gene>
<comment type="caution">
    <text evidence="2">The sequence shown here is derived from an EMBL/GenBank/DDBJ whole genome shotgun (WGS) entry which is preliminary data.</text>
</comment>
<protein>
    <submittedName>
        <fullName evidence="2">Endo alpha-1,4 polygalactosaminidase</fullName>
    </submittedName>
</protein>
<proteinExistence type="predicted"/>
<dbReference type="Proteomes" id="UP000023268">
    <property type="component" value="Unassembled WGS sequence"/>
</dbReference>
<dbReference type="eggNOG" id="COG3868">
    <property type="taxonomic scope" value="Bacteria"/>
</dbReference>
<dbReference type="PANTHER" id="PTHR35273:SF2">
    <property type="entry name" value="ALPHA-GALACTOSIDASE"/>
    <property type="match status" value="1"/>
</dbReference>
<dbReference type="InterPro" id="IPR004352">
    <property type="entry name" value="GH114_TIM-barrel"/>
</dbReference>
<evidence type="ECO:0000259" key="1">
    <source>
        <dbReference type="Pfam" id="PF03537"/>
    </source>
</evidence>
<dbReference type="EMBL" id="JEMG01000001">
    <property type="protein sequence ID" value="EYC50616.1"/>
    <property type="molecule type" value="Genomic_DNA"/>
</dbReference>
<feature type="domain" description="Glycoside-hydrolase family GH114 TIM-barrel" evidence="1">
    <location>
        <begin position="4"/>
        <end position="230"/>
    </location>
</feature>
<dbReference type="Pfam" id="PF03537">
    <property type="entry name" value="Glyco_hydro_114"/>
    <property type="match status" value="1"/>
</dbReference>
<dbReference type="SUPFAM" id="SSF51445">
    <property type="entry name" value="(Trans)glycosidases"/>
    <property type="match status" value="1"/>
</dbReference>
<dbReference type="InterPro" id="IPR013785">
    <property type="entry name" value="Aldolase_TIM"/>
</dbReference>
<accession>A0A016XFM6</accession>
<dbReference type="InterPro" id="IPR017853">
    <property type="entry name" value="GH"/>
</dbReference>
<evidence type="ECO:0000313" key="3">
    <source>
        <dbReference type="Proteomes" id="UP000023268"/>
    </source>
</evidence>
<reference evidence="2 3" key="1">
    <citation type="submission" date="2014-02" db="EMBL/GenBank/DDBJ databases">
        <title>Draft Genome of Hylemonella gracilis isolated from the Niagara River.</title>
        <authorList>
            <person name="Pawlowski D.R."/>
            <person name="Koudelka G.B."/>
        </authorList>
    </citation>
    <scope>NUCLEOTIDE SEQUENCE [LARGE SCALE GENOMIC DNA]</scope>
    <source>
        <strain evidence="2 3">Niagara R</strain>
    </source>
</reference>
<dbReference type="Gene3D" id="3.20.20.70">
    <property type="entry name" value="Aldolase class I"/>
    <property type="match status" value="1"/>
</dbReference>
<dbReference type="AlphaFoldDB" id="A0A016XFM6"/>
<sequence>MTDTWQWQLKDTINTGYDVAVYDIDLFDTSTAQIAALQAAGKKVVCYFSAGSSEDWRDDFQDFEAADMGNPLDSVWVGEKWLDTRSSNVRNIMRKRLDLAQTKGCDGVEPDNVDGYDNDTGFPLTEATQLDYIRHLAAEAHARGLAIGLKNNVAQLNSLVDDVDFAVNEQCHEYEECEAYEIFITKGKPVFNAEYADRYVNNATDRQIMCEASRVLNIRTLVLPLELDDAFRQSCDP</sequence>
<name>A0A016XFM6_9BURK</name>
<organism evidence="2 3">
    <name type="scientific">Hylemonella gracilis str. Niagara R</name>
    <dbReference type="NCBI Taxonomy" id="1458275"/>
    <lineage>
        <taxon>Bacteria</taxon>
        <taxon>Pseudomonadati</taxon>
        <taxon>Pseudomonadota</taxon>
        <taxon>Betaproteobacteria</taxon>
        <taxon>Burkholderiales</taxon>
        <taxon>Comamonadaceae</taxon>
        <taxon>Hylemonella</taxon>
    </lineage>
</organism>
<dbReference type="PANTHER" id="PTHR35273">
    <property type="entry name" value="ALPHA-1,4 POLYGALACTOSAMINIDASE, PUTATIVE (AFU_ORTHOLOGUE AFUA_3G07890)-RELATED"/>
    <property type="match status" value="1"/>
</dbReference>
<dbReference type="STRING" id="1458275.AZ34_05780"/>